<proteinExistence type="inferred from homology"/>
<dbReference type="PANTHER" id="PTHR32294">
    <property type="entry name" value="DNA POLYMERASE III SUBUNIT ALPHA"/>
    <property type="match status" value="1"/>
</dbReference>
<keyword evidence="13" id="KW-1185">Reference proteome</keyword>
<sequence>MSFVHLQVKSSYSFLQSTINIKEYVRYIKSLGLSTCAITDHQVLHGAYEFYQICKQEEVKPVIGMSVDVYLNQEQRPLTFYLYAKDFKGYQSLVNLSNLIQLEKERVTLKHILQSEQVIPVVSFYDTFVEELIYLDDQHKLNEIVDTFNQLQHFYVKVDPITSSKNLVTEWFSTRNDLKKRLVLMCDVRYLKVSDRVGFEALYAMHQSTTVSNVRREANVGTHLLTLNEIVEQFGQDWERAQKRSVEVVDQCEMTMPNKWFDLPSYQETDGLSSDEYLRKICEEQVNRVYREEMHDQAYKRLNHELEVIQSMSFSDYFLIVKDMVDYAKREHIFVGPGRGSAAGSIVAYLLGIIEVDPLKYGLLFERFLNPERQNMPDIDIDFSDYRRDEVIRYVSKKYGEDRVAQIMTFGTFQARSTIRELSKVFEIDRDQVAYLLKQLPNHSTSLKELVKRDSSLQETIKNSSLLKEMFKAAILVEGLPRHYSTHAAGIVISNEPLTNYVPVTLGQDLVMLTQYPMQQLEAVGLLKMDLLGLRNLTLLERMVKQVEENEGKTINLKGLSLNDELTYNLLKKGMTTGVFQLESNGMKQALRAIKPNQLEDIVAVNALFRPGPMQFIETFAKRKHQQETVSYIHDDLKNVLKDTYGVLVYQEQIMQAVHQFAGFSYGQADLLRRAISKKNRDAIQEMKEKFLEGSARNGYDRSTALELFEWIERFADYGFNKSHAVAYSLISYQTAYFKANYPAYFYSELISSVMHDDEKVEKYVKEAKTQSIQVLPPSINESFGKFTVSNKHQIRFGLLAVKGVGKQAYEEIIKSRQKGKFKDLFDFCKKVDLKVMNQTIIENLIMAGAFDETRKHRAQLLAAVMPAIEQGELFSDMDEQLNWSDELFDMDIEYPEVEPFPIIEQLKLEKEALGFVISPHPLSYIRRTLRRYGYQSIRDVSDLKLKSVVQLVGHLERMKQVRTKRGEQMAFLTLQDEFSEIDAVLFPKLHREVHRELKEGQFVKVKGRKDQRNGENQIILDAIEPFDINQVPKTNAAKIYIKIDSEDEVGQLEQIKAISQKYTGTTPVVIYSPARKRTYQLSEGYDLVESQELLNELENIFSPENVKVKRTE</sequence>
<accession>A0ABW5QDK3</accession>
<dbReference type="InterPro" id="IPR029460">
    <property type="entry name" value="DNAPol_HHH"/>
</dbReference>
<dbReference type="EMBL" id="JBHUMZ010000048">
    <property type="protein sequence ID" value="MFD2639860.1"/>
    <property type="molecule type" value="Genomic_DNA"/>
</dbReference>
<dbReference type="InterPro" id="IPR011708">
    <property type="entry name" value="DNA_pol3_alpha_NTPase_dom"/>
</dbReference>
<evidence type="ECO:0000256" key="8">
    <source>
        <dbReference type="ARBA" id="ARBA00022932"/>
    </source>
</evidence>
<dbReference type="InterPro" id="IPR040982">
    <property type="entry name" value="DNA_pol3_finger"/>
</dbReference>
<evidence type="ECO:0000313" key="12">
    <source>
        <dbReference type="EMBL" id="MFD2639860.1"/>
    </source>
</evidence>
<keyword evidence="5 12" id="KW-0808">Transferase</keyword>
<dbReference type="InterPro" id="IPR041931">
    <property type="entry name" value="DNA_pol3_alpha_thumb_dom"/>
</dbReference>
<evidence type="ECO:0000256" key="9">
    <source>
        <dbReference type="ARBA" id="ARBA00025611"/>
    </source>
</evidence>
<dbReference type="Pfam" id="PF07733">
    <property type="entry name" value="DNA_pol3_alpha"/>
    <property type="match status" value="1"/>
</dbReference>
<dbReference type="NCBIfam" id="NF004226">
    <property type="entry name" value="PRK05673.1"/>
    <property type="match status" value="1"/>
</dbReference>
<dbReference type="InterPro" id="IPR004805">
    <property type="entry name" value="DnaE2/DnaE/PolC"/>
</dbReference>
<dbReference type="InterPro" id="IPR004013">
    <property type="entry name" value="PHP_dom"/>
</dbReference>
<evidence type="ECO:0000256" key="7">
    <source>
        <dbReference type="ARBA" id="ARBA00022705"/>
    </source>
</evidence>
<dbReference type="Pfam" id="PF02811">
    <property type="entry name" value="PHP"/>
    <property type="match status" value="1"/>
</dbReference>
<comment type="subcellular location">
    <subcellularLocation>
        <location evidence="1">Cytoplasm</location>
    </subcellularLocation>
</comment>
<keyword evidence="7" id="KW-0235">DNA replication</keyword>
<feature type="domain" description="Polymerase/histidinol phosphatase N-terminal" evidence="11">
    <location>
        <begin position="4"/>
        <end position="71"/>
    </location>
</feature>
<evidence type="ECO:0000256" key="5">
    <source>
        <dbReference type="ARBA" id="ARBA00022679"/>
    </source>
</evidence>
<reference evidence="13" key="1">
    <citation type="journal article" date="2019" name="Int. J. Syst. Evol. Microbiol.">
        <title>The Global Catalogue of Microorganisms (GCM) 10K type strain sequencing project: providing services to taxonomists for standard genome sequencing and annotation.</title>
        <authorList>
            <consortium name="The Broad Institute Genomics Platform"/>
            <consortium name="The Broad Institute Genome Sequencing Center for Infectious Disease"/>
            <person name="Wu L."/>
            <person name="Ma J."/>
        </authorList>
    </citation>
    <scope>NUCLEOTIDE SEQUENCE [LARGE SCALE GENOMIC DNA]</scope>
    <source>
        <strain evidence="13">TISTR 1571</strain>
    </source>
</reference>
<dbReference type="SMART" id="SM00481">
    <property type="entry name" value="POLIIIAc"/>
    <property type="match status" value="1"/>
</dbReference>
<evidence type="ECO:0000256" key="2">
    <source>
        <dbReference type="ARBA" id="ARBA00009496"/>
    </source>
</evidence>
<evidence type="ECO:0000256" key="4">
    <source>
        <dbReference type="ARBA" id="ARBA00019114"/>
    </source>
</evidence>
<dbReference type="Gene3D" id="3.20.20.140">
    <property type="entry name" value="Metal-dependent hydrolases"/>
    <property type="match status" value="1"/>
</dbReference>
<dbReference type="Pfam" id="PF17657">
    <property type="entry name" value="DNA_pol3_finger"/>
    <property type="match status" value="1"/>
</dbReference>
<dbReference type="GO" id="GO:0003887">
    <property type="term" value="F:DNA-directed DNA polymerase activity"/>
    <property type="evidence" value="ECO:0007669"/>
    <property type="project" value="UniProtKB-EC"/>
</dbReference>
<name>A0ABW5QDK3_9BACI</name>
<dbReference type="Pfam" id="PF01336">
    <property type="entry name" value="tRNA_anti-codon"/>
    <property type="match status" value="1"/>
</dbReference>
<keyword evidence="8" id="KW-0239">DNA-directed DNA polymerase</keyword>
<gene>
    <name evidence="12" type="primary">dnaE</name>
    <name evidence="12" type="ORF">ACFSW4_13410</name>
</gene>
<dbReference type="Gene3D" id="1.10.150.870">
    <property type="match status" value="1"/>
</dbReference>
<evidence type="ECO:0000259" key="11">
    <source>
        <dbReference type="SMART" id="SM00481"/>
    </source>
</evidence>
<evidence type="ECO:0000313" key="13">
    <source>
        <dbReference type="Proteomes" id="UP001597452"/>
    </source>
</evidence>
<dbReference type="Gene3D" id="1.10.10.1600">
    <property type="entry name" value="Bacterial DNA polymerase III alpha subunit, thumb domain"/>
    <property type="match status" value="1"/>
</dbReference>
<comment type="function">
    <text evidence="9">DNA polymerase III is a complex, multichain enzyme responsible for most of the replicative synthesis in bacteria. This DNA polymerase also exhibits 3' to 5' exonuclease activity. The alpha chain is the DNA polymerase.</text>
</comment>
<dbReference type="SUPFAM" id="SSF160975">
    <property type="entry name" value="AF1531-like"/>
    <property type="match status" value="1"/>
</dbReference>
<dbReference type="EC" id="2.7.7.7" evidence="3"/>
<evidence type="ECO:0000256" key="6">
    <source>
        <dbReference type="ARBA" id="ARBA00022695"/>
    </source>
</evidence>
<dbReference type="InterPro" id="IPR004365">
    <property type="entry name" value="NA-bd_OB_tRNA"/>
</dbReference>
<dbReference type="InterPro" id="IPR016195">
    <property type="entry name" value="Pol/histidinol_Pase-like"/>
</dbReference>
<dbReference type="PANTHER" id="PTHR32294:SF0">
    <property type="entry name" value="DNA POLYMERASE III SUBUNIT ALPHA"/>
    <property type="match status" value="1"/>
</dbReference>
<evidence type="ECO:0000256" key="3">
    <source>
        <dbReference type="ARBA" id="ARBA00012417"/>
    </source>
</evidence>
<dbReference type="SUPFAM" id="SSF89550">
    <property type="entry name" value="PHP domain-like"/>
    <property type="match status" value="1"/>
</dbReference>
<dbReference type="RefSeq" id="WP_377329894.1">
    <property type="nucleotide sequence ID" value="NZ_JBHUMZ010000048.1"/>
</dbReference>
<dbReference type="Proteomes" id="UP001597452">
    <property type="component" value="Unassembled WGS sequence"/>
</dbReference>
<keyword evidence="6 12" id="KW-0548">Nucleotidyltransferase</keyword>
<dbReference type="CDD" id="cd04485">
    <property type="entry name" value="DnaE_OBF"/>
    <property type="match status" value="1"/>
</dbReference>
<dbReference type="InterPro" id="IPR003141">
    <property type="entry name" value="Pol/His_phosphatase_N"/>
</dbReference>
<evidence type="ECO:0000256" key="1">
    <source>
        <dbReference type="ARBA" id="ARBA00004496"/>
    </source>
</evidence>
<comment type="caution">
    <text evidence="12">The sequence shown here is derived from an EMBL/GenBank/DDBJ whole genome shotgun (WGS) entry which is preliminary data.</text>
</comment>
<comment type="similarity">
    <text evidence="2">Belongs to the DNA polymerase type-C family. DnaE subfamily.</text>
</comment>
<comment type="catalytic activity">
    <reaction evidence="10">
        <text>DNA(n) + a 2'-deoxyribonucleoside 5'-triphosphate = DNA(n+1) + diphosphate</text>
        <dbReference type="Rhea" id="RHEA:22508"/>
        <dbReference type="Rhea" id="RHEA-COMP:17339"/>
        <dbReference type="Rhea" id="RHEA-COMP:17340"/>
        <dbReference type="ChEBI" id="CHEBI:33019"/>
        <dbReference type="ChEBI" id="CHEBI:61560"/>
        <dbReference type="ChEBI" id="CHEBI:173112"/>
        <dbReference type="EC" id="2.7.7.7"/>
    </reaction>
</comment>
<evidence type="ECO:0000256" key="10">
    <source>
        <dbReference type="ARBA" id="ARBA00049244"/>
    </source>
</evidence>
<dbReference type="Pfam" id="PF14579">
    <property type="entry name" value="HHH_6"/>
    <property type="match status" value="1"/>
</dbReference>
<organism evidence="12 13">
    <name type="scientific">Piscibacillus salipiscarius</name>
    <dbReference type="NCBI Taxonomy" id="299480"/>
    <lineage>
        <taxon>Bacteria</taxon>
        <taxon>Bacillati</taxon>
        <taxon>Bacillota</taxon>
        <taxon>Bacilli</taxon>
        <taxon>Bacillales</taxon>
        <taxon>Bacillaceae</taxon>
        <taxon>Piscibacillus</taxon>
    </lineage>
</organism>
<dbReference type="CDD" id="cd07431">
    <property type="entry name" value="PHP_PolIIIA"/>
    <property type="match status" value="1"/>
</dbReference>
<dbReference type="NCBIfam" id="TIGR00594">
    <property type="entry name" value="polc"/>
    <property type="match status" value="1"/>
</dbReference>
<protein>
    <recommendedName>
        <fullName evidence="4">DNA polymerase III subunit alpha</fullName>
        <ecNumber evidence="3">2.7.7.7</ecNumber>
    </recommendedName>
</protein>